<name>A0ABD1ATB1_CARAN</name>
<gene>
    <name evidence="4" type="ORF">V5N11_017443</name>
</gene>
<reference evidence="4 5" key="1">
    <citation type="submission" date="2024-04" db="EMBL/GenBank/DDBJ databases">
        <title>Genome assembly C_amara_ONT_v2.</title>
        <authorList>
            <person name="Yant L."/>
            <person name="Moore C."/>
            <person name="Slenker M."/>
        </authorList>
    </citation>
    <scope>NUCLEOTIDE SEQUENCE [LARGE SCALE GENOMIC DNA]</scope>
    <source>
        <tissue evidence="4">Leaf</tissue>
    </source>
</reference>
<feature type="region of interest" description="Disordered" evidence="1">
    <location>
        <begin position="71"/>
        <end position="90"/>
    </location>
</feature>
<dbReference type="SUPFAM" id="SSF53098">
    <property type="entry name" value="Ribonuclease H-like"/>
    <property type="match status" value="1"/>
</dbReference>
<organism evidence="4 5">
    <name type="scientific">Cardamine amara subsp. amara</name>
    <dbReference type="NCBI Taxonomy" id="228776"/>
    <lineage>
        <taxon>Eukaryota</taxon>
        <taxon>Viridiplantae</taxon>
        <taxon>Streptophyta</taxon>
        <taxon>Embryophyta</taxon>
        <taxon>Tracheophyta</taxon>
        <taxon>Spermatophyta</taxon>
        <taxon>Magnoliopsida</taxon>
        <taxon>eudicotyledons</taxon>
        <taxon>Gunneridae</taxon>
        <taxon>Pentapetalae</taxon>
        <taxon>rosids</taxon>
        <taxon>malvids</taxon>
        <taxon>Brassicales</taxon>
        <taxon>Brassicaceae</taxon>
        <taxon>Cardamineae</taxon>
        <taxon>Cardamine</taxon>
    </lineage>
</organism>
<evidence type="ECO:0000259" key="3">
    <source>
        <dbReference type="Pfam" id="PF05699"/>
    </source>
</evidence>
<evidence type="ECO:0000313" key="4">
    <source>
        <dbReference type="EMBL" id="KAL1204840.1"/>
    </source>
</evidence>
<dbReference type="InterPro" id="IPR012337">
    <property type="entry name" value="RNaseH-like_sf"/>
</dbReference>
<feature type="domain" description="HAT C-terminal dimerisation" evidence="3">
    <location>
        <begin position="507"/>
        <end position="577"/>
    </location>
</feature>
<dbReference type="InterPro" id="IPR008906">
    <property type="entry name" value="HATC_C_dom"/>
</dbReference>
<protein>
    <recommendedName>
        <fullName evidence="6">DUF659 domain-containing protein</fullName>
    </recommendedName>
</protein>
<comment type="caution">
    <text evidence="4">The sequence shown here is derived from an EMBL/GenBank/DDBJ whole genome shotgun (WGS) entry which is preliminary data.</text>
</comment>
<dbReference type="PANTHER" id="PTHR32166:SF63">
    <property type="entry name" value="HAT TRANSPOSON SUPERFAMILY PROTEIN"/>
    <property type="match status" value="1"/>
</dbReference>
<dbReference type="PANTHER" id="PTHR32166">
    <property type="entry name" value="OSJNBA0013A04.12 PROTEIN"/>
    <property type="match status" value="1"/>
</dbReference>
<keyword evidence="5" id="KW-1185">Reference proteome</keyword>
<dbReference type="Pfam" id="PF04937">
    <property type="entry name" value="DUF659"/>
    <property type="match status" value="1"/>
</dbReference>
<dbReference type="InterPro" id="IPR007021">
    <property type="entry name" value="DUF659"/>
</dbReference>
<feature type="domain" description="DUF659" evidence="2">
    <location>
        <begin position="139"/>
        <end position="296"/>
    </location>
</feature>
<accession>A0ABD1ATB1</accession>
<dbReference type="AlphaFoldDB" id="A0ABD1ATB1"/>
<evidence type="ECO:0008006" key="6">
    <source>
        <dbReference type="Google" id="ProtNLM"/>
    </source>
</evidence>
<proteinExistence type="predicted"/>
<evidence type="ECO:0000259" key="2">
    <source>
        <dbReference type="Pfam" id="PF04937"/>
    </source>
</evidence>
<dbReference type="Proteomes" id="UP001558713">
    <property type="component" value="Unassembled WGS sequence"/>
</dbReference>
<evidence type="ECO:0000313" key="5">
    <source>
        <dbReference type="Proteomes" id="UP001558713"/>
    </source>
</evidence>
<sequence length="585" mass="65676">MDDIHKHGVGEESSSSNTRLRCIYCDKEMTGVYRLRCHLGNIPKDINPCPLVPPEIEEAYRQIVTAKEACEKGARGQGSSSRSVSVSPPDQKENIAVEDLVSQKCIGRFFYEKCVDLSAVDSPSFKEMMSIGGGGFKIPDSHDLKGWMLQEALKEVQDGVKKIKESWAITGCSILLDAWVDPKGRDLVTFIADSPAGPVYLNSFDVSDIKNDDNALLSLVNRLVEEAAGGNNNVTQIIAESTSGWVGELEKLFVASHKSPPQVFWSVSVTHWLELLLEKIGKVPSFEDILDKGNSILEFVNNKAPWVLSSHGNGIAVDSSEFVTPFLTLETIFKAKKNLKAMFASSSDWNKEEDGMAIFSLMNDSSFWESLVNILLCTYPLSCGRFTSAKNDQNVGCIYKNLKDVKKSIERYFAKQQHFYKPLLDVIDEVWKKHLQSPLHTAGYYLNPEVFNSNDYDHDQEVSVGITSSLFYIVKSFHMQVQILNQLEMYKLGRGSFNEARQADQISGISPTEWWAQKASKYPELQSFSIKILSQTCEGASRYKLKRSLAEKMLLTQGMSHSEKQHLEDLAFVHYNLHLQSQTKS</sequence>
<dbReference type="EMBL" id="JBANAX010000526">
    <property type="protein sequence ID" value="KAL1204840.1"/>
    <property type="molecule type" value="Genomic_DNA"/>
</dbReference>
<evidence type="ECO:0000256" key="1">
    <source>
        <dbReference type="SAM" id="MobiDB-lite"/>
    </source>
</evidence>
<dbReference type="Pfam" id="PF05699">
    <property type="entry name" value="Dimer_Tnp_hAT"/>
    <property type="match status" value="1"/>
</dbReference>